<keyword evidence="11" id="KW-0479">Metal-binding</keyword>
<keyword evidence="7" id="KW-0997">Cell inner membrane</keyword>
<protein>
    <recommendedName>
        <fullName evidence="4">Ribonuclease G</fullName>
    </recommendedName>
</protein>
<dbReference type="GO" id="GO:0005737">
    <property type="term" value="C:cytoplasm"/>
    <property type="evidence" value="ECO:0007669"/>
    <property type="project" value="UniProtKB-SubCell"/>
</dbReference>
<proteinExistence type="inferred from homology"/>
<evidence type="ECO:0000313" key="21">
    <source>
        <dbReference type="Proteomes" id="UP000035068"/>
    </source>
</evidence>
<feature type="compositionally biased region" description="Basic residues" evidence="18">
    <location>
        <begin position="622"/>
        <end position="631"/>
    </location>
</feature>
<evidence type="ECO:0000256" key="1">
    <source>
        <dbReference type="ARBA" id="ARBA00001946"/>
    </source>
</evidence>
<keyword evidence="21" id="KW-1185">Reference proteome</keyword>
<feature type="compositionally biased region" description="Basic residues" evidence="18">
    <location>
        <begin position="788"/>
        <end position="809"/>
    </location>
</feature>
<dbReference type="Gene3D" id="2.40.50.140">
    <property type="entry name" value="Nucleic acid-binding proteins"/>
    <property type="match status" value="1"/>
</dbReference>
<sequence length="824" mass="90564">MSRKMLINATHDEEHRVAIVEDGFLTELDIEITGKEQAKGNIYKAVVVRVESGLQAAFVDYGGERLGFLQIGEIHPNLYPEGEVNGRSRPRINDILRSGQEILVQVLKEERGTKGAALTTFLSLPGRYMVLMPESPTKGVSRKIEEEAERKKLKKAMAELDLPENMGYIVRTAGIGKPSEELRRDFDNLVKVYQGIQERSRQAKAPSLVYRESNLIIRCIRDYFTEDTEEVLVDDPAVYEEAREFFRMLMPDKVRLVKLHQERRPIFSRYQIEEQIETIAHNKVPLPSGGSIVLDATEALVAIDVNSGKMAGEQGIEATASRTNLEAAVEVARQLRLRDLAGLIVIDFIDMRDRKNIRAVEKTLRDALQRDKSRVTVGRISQFGLLEMSRQRLKPMLASASYLECPHCQGRGRIKSVEAQGVAFLRRIQTAVAKGQVHRVEGFLPLDVADYLLNYNREELTDMESRHNMEIILHGRAGLLPHQADLTLVRREKEEEPRTKSELEPAEPVTEPEAPAGMEDTSDIAAPETAVTAAQEEEKPGKKKRRRRRRKKSGAGESAETAPVEESAPLQTEAAAASLTAPAEPAATPAETTATEEKLPQPAAATSETDATTPQPEAETKRKPRPRRRKKSEPGTTAAPAEAFSENDQAPSKVPQNSEQTETQEPAQAEPEAPKKTATTRARRGRAKKPAALQETAAAVPAAQDQSPAPQAAESPPELAGAPAQATSTTPQVSEPQPQPEKAKPTRKRRTPAAKKSTTTQAPSASGELAESAGENPDTTETSEKPPAKPRAKRTTTAKKAPARKKAPTKKPVDAPPQPDEEGS</sequence>
<comment type="subcellular location">
    <subcellularLocation>
        <location evidence="2">Cytoplasm</location>
    </subcellularLocation>
</comment>
<comment type="similarity">
    <text evidence="3">Belongs to the RNase E/G family. RNase G subfamily.</text>
</comment>
<evidence type="ECO:0000256" key="7">
    <source>
        <dbReference type="ARBA" id="ARBA00022519"/>
    </source>
</evidence>
<evidence type="ECO:0000256" key="3">
    <source>
        <dbReference type="ARBA" id="ARBA00005663"/>
    </source>
</evidence>
<dbReference type="PANTHER" id="PTHR30001:SF1">
    <property type="entry name" value="RIBONUCLEASE E_G-LIKE PROTEIN, CHLOROPLASTIC"/>
    <property type="match status" value="1"/>
</dbReference>
<dbReference type="PROSITE" id="PS50126">
    <property type="entry name" value="S1"/>
    <property type="match status" value="1"/>
</dbReference>
<dbReference type="AlphaFoldDB" id="A0A0C2HU90"/>
<comment type="cofactor">
    <cofactor evidence="1">
        <name>Mg(2+)</name>
        <dbReference type="ChEBI" id="CHEBI:18420"/>
    </cofactor>
</comment>
<accession>A0A0C2HU90</accession>
<dbReference type="InterPro" id="IPR004659">
    <property type="entry name" value="RNase_E/G"/>
</dbReference>
<feature type="compositionally biased region" description="Low complexity" evidence="18">
    <location>
        <begin position="690"/>
        <end position="720"/>
    </location>
</feature>
<keyword evidence="13" id="KW-0255">Endonuclease</keyword>
<keyword evidence="8" id="KW-0698">rRNA processing</keyword>
<keyword evidence="5" id="KW-1003">Cell membrane</keyword>
<evidence type="ECO:0000256" key="9">
    <source>
        <dbReference type="ARBA" id="ARBA00022694"/>
    </source>
</evidence>
<dbReference type="PANTHER" id="PTHR30001">
    <property type="entry name" value="RIBONUCLEASE"/>
    <property type="match status" value="1"/>
</dbReference>
<keyword evidence="17" id="KW-0472">Membrane</keyword>
<dbReference type="Pfam" id="PF00575">
    <property type="entry name" value="S1"/>
    <property type="match status" value="1"/>
</dbReference>
<dbReference type="InterPro" id="IPR003029">
    <property type="entry name" value="S1_domain"/>
</dbReference>
<dbReference type="InterPro" id="IPR019307">
    <property type="entry name" value="RNA-bd_AU-1/RNase_E/G"/>
</dbReference>
<evidence type="ECO:0000256" key="11">
    <source>
        <dbReference type="ARBA" id="ARBA00022723"/>
    </source>
</evidence>
<evidence type="ECO:0000256" key="12">
    <source>
        <dbReference type="ARBA" id="ARBA00022730"/>
    </source>
</evidence>
<dbReference type="InterPro" id="IPR048583">
    <property type="entry name" value="RNase_E_G_thioredoxin-like"/>
</dbReference>
<dbReference type="GO" id="GO:0016787">
    <property type="term" value="F:hydrolase activity"/>
    <property type="evidence" value="ECO:0007669"/>
    <property type="project" value="UniProtKB-KW"/>
</dbReference>
<dbReference type="SUPFAM" id="SSF50249">
    <property type="entry name" value="Nucleic acid-binding proteins"/>
    <property type="match status" value="1"/>
</dbReference>
<dbReference type="GO" id="GO:0008033">
    <property type="term" value="P:tRNA processing"/>
    <property type="evidence" value="ECO:0007669"/>
    <property type="project" value="UniProtKB-KW"/>
</dbReference>
<keyword evidence="15" id="KW-0460">Magnesium</keyword>
<comment type="caution">
    <text evidence="20">The sequence shown here is derived from an EMBL/GenBank/DDBJ whole genome shotgun (WGS) entry which is preliminary data.</text>
</comment>
<dbReference type="GO" id="GO:0046872">
    <property type="term" value="F:metal ion binding"/>
    <property type="evidence" value="ECO:0007669"/>
    <property type="project" value="UniProtKB-KW"/>
</dbReference>
<evidence type="ECO:0000256" key="15">
    <source>
        <dbReference type="ARBA" id="ARBA00022842"/>
    </source>
</evidence>
<keyword evidence="14" id="KW-0378">Hydrolase</keyword>
<feature type="compositionally biased region" description="Basic residues" evidence="18">
    <location>
        <begin position="541"/>
        <end position="553"/>
    </location>
</feature>
<evidence type="ECO:0000259" key="19">
    <source>
        <dbReference type="PROSITE" id="PS50126"/>
    </source>
</evidence>
<dbReference type="GO" id="GO:0019843">
    <property type="term" value="F:rRNA binding"/>
    <property type="evidence" value="ECO:0007669"/>
    <property type="project" value="UniProtKB-KW"/>
</dbReference>
<evidence type="ECO:0000256" key="14">
    <source>
        <dbReference type="ARBA" id="ARBA00022801"/>
    </source>
</evidence>
<evidence type="ECO:0000256" key="6">
    <source>
        <dbReference type="ARBA" id="ARBA00022490"/>
    </source>
</evidence>
<feature type="compositionally biased region" description="Polar residues" evidence="18">
    <location>
        <begin position="725"/>
        <end position="736"/>
    </location>
</feature>
<dbReference type="GO" id="GO:0006364">
    <property type="term" value="P:rRNA processing"/>
    <property type="evidence" value="ECO:0007669"/>
    <property type="project" value="UniProtKB-KW"/>
</dbReference>
<dbReference type="CDD" id="cd04453">
    <property type="entry name" value="S1_RNase_E"/>
    <property type="match status" value="1"/>
</dbReference>
<dbReference type="GO" id="GO:0004540">
    <property type="term" value="F:RNA nuclease activity"/>
    <property type="evidence" value="ECO:0007669"/>
    <property type="project" value="InterPro"/>
</dbReference>
<organism evidence="20 21">
    <name type="scientific">Geoalkalibacter ferrihydriticus DSM 17813</name>
    <dbReference type="NCBI Taxonomy" id="1121915"/>
    <lineage>
        <taxon>Bacteria</taxon>
        <taxon>Pseudomonadati</taxon>
        <taxon>Thermodesulfobacteriota</taxon>
        <taxon>Desulfuromonadia</taxon>
        <taxon>Desulfuromonadales</taxon>
        <taxon>Geoalkalibacteraceae</taxon>
        <taxon>Geoalkalibacter</taxon>
    </lineage>
</organism>
<evidence type="ECO:0000256" key="8">
    <source>
        <dbReference type="ARBA" id="ARBA00022552"/>
    </source>
</evidence>
<evidence type="ECO:0000256" key="13">
    <source>
        <dbReference type="ARBA" id="ARBA00022759"/>
    </source>
</evidence>
<dbReference type="Proteomes" id="UP000035068">
    <property type="component" value="Unassembled WGS sequence"/>
</dbReference>
<dbReference type="SMART" id="SM00316">
    <property type="entry name" value="S1"/>
    <property type="match status" value="1"/>
</dbReference>
<dbReference type="Pfam" id="PF10150">
    <property type="entry name" value="RNase_E_G"/>
    <property type="match status" value="1"/>
</dbReference>
<keyword evidence="10" id="KW-0540">Nuclease</keyword>
<feature type="compositionally biased region" description="Basic and acidic residues" evidence="18">
    <location>
        <begin position="491"/>
        <end position="503"/>
    </location>
</feature>
<evidence type="ECO:0000256" key="10">
    <source>
        <dbReference type="ARBA" id="ARBA00022722"/>
    </source>
</evidence>
<feature type="compositionally biased region" description="Polar residues" evidence="18">
    <location>
        <begin position="604"/>
        <end position="615"/>
    </location>
</feature>
<dbReference type="Pfam" id="PF20833">
    <property type="entry name" value="RNase_E_G_Thio"/>
    <property type="match status" value="1"/>
</dbReference>
<evidence type="ECO:0000256" key="17">
    <source>
        <dbReference type="ARBA" id="ARBA00023136"/>
    </source>
</evidence>
<keyword evidence="16" id="KW-0694">RNA-binding</keyword>
<keyword evidence="9" id="KW-0819">tRNA processing</keyword>
<feature type="compositionally biased region" description="Polar residues" evidence="18">
    <location>
        <begin position="646"/>
        <end position="658"/>
    </location>
</feature>
<evidence type="ECO:0000256" key="18">
    <source>
        <dbReference type="SAM" id="MobiDB-lite"/>
    </source>
</evidence>
<evidence type="ECO:0000256" key="16">
    <source>
        <dbReference type="ARBA" id="ARBA00022884"/>
    </source>
</evidence>
<dbReference type="Gene3D" id="3.40.1260.20">
    <property type="entry name" value="Ribonuclease E, catalytic domain"/>
    <property type="match status" value="1"/>
</dbReference>
<feature type="compositionally biased region" description="Low complexity" evidence="18">
    <location>
        <begin position="659"/>
        <end position="680"/>
    </location>
</feature>
<dbReference type="InterPro" id="IPR012340">
    <property type="entry name" value="NA-bd_OB-fold"/>
</dbReference>
<dbReference type="GO" id="GO:0004519">
    <property type="term" value="F:endonuclease activity"/>
    <property type="evidence" value="ECO:0007669"/>
    <property type="project" value="UniProtKB-KW"/>
</dbReference>
<dbReference type="EMBL" id="JWJD01000003">
    <property type="protein sequence ID" value="KIH76402.1"/>
    <property type="molecule type" value="Genomic_DNA"/>
</dbReference>
<feature type="compositionally biased region" description="Low complexity" evidence="18">
    <location>
        <begin position="506"/>
        <end position="516"/>
    </location>
</feature>
<evidence type="ECO:0000256" key="5">
    <source>
        <dbReference type="ARBA" id="ARBA00022475"/>
    </source>
</evidence>
<reference evidence="20 21" key="1">
    <citation type="submission" date="2014-12" db="EMBL/GenBank/DDBJ databases">
        <title>Genomes of Geoalkalibacter ferrihydriticus and Geoalkalibacter subterraneus, two haloalkaliphilic metal-reducing members of the Geobacteraceae.</title>
        <authorList>
            <person name="Badalamenti J.P."/>
            <person name="Torres C.I."/>
            <person name="Krajmalnik-Brown R."/>
            <person name="Bond D.R."/>
        </authorList>
    </citation>
    <scope>NUCLEOTIDE SEQUENCE [LARGE SCALE GENOMIC DNA]</scope>
    <source>
        <strain evidence="20 21">DSM 17813</strain>
    </source>
</reference>
<evidence type="ECO:0000256" key="4">
    <source>
        <dbReference type="ARBA" id="ARBA00017719"/>
    </source>
</evidence>
<gene>
    <name evidence="20" type="ORF">GFER_09200</name>
</gene>
<feature type="compositionally biased region" description="Low complexity" evidence="18">
    <location>
        <begin position="572"/>
        <end position="593"/>
    </location>
</feature>
<dbReference type="NCBIfam" id="TIGR00757">
    <property type="entry name" value="RNaseEG"/>
    <property type="match status" value="1"/>
</dbReference>
<feature type="domain" description="S1 motif" evidence="19">
    <location>
        <begin position="40"/>
        <end position="121"/>
    </location>
</feature>
<feature type="region of interest" description="Disordered" evidence="18">
    <location>
        <begin position="491"/>
        <end position="824"/>
    </location>
</feature>
<evidence type="ECO:0000313" key="20">
    <source>
        <dbReference type="EMBL" id="KIH76402.1"/>
    </source>
</evidence>
<name>A0A0C2HU90_9BACT</name>
<keyword evidence="6" id="KW-0963">Cytoplasm</keyword>
<keyword evidence="12" id="KW-0699">rRNA-binding</keyword>
<dbReference type="RefSeq" id="WP_040098864.1">
    <property type="nucleotide sequence ID" value="NZ_JWJD01000003.1"/>
</dbReference>
<evidence type="ECO:0000256" key="2">
    <source>
        <dbReference type="ARBA" id="ARBA00004496"/>
    </source>
</evidence>